<name>A0A1L9TCL7_9EURO</name>
<dbReference type="RefSeq" id="XP_040700962.1">
    <property type="nucleotide sequence ID" value="XM_040852487.1"/>
</dbReference>
<dbReference type="GeneID" id="63768560"/>
<accession>A0A1L9TCL7</accession>
<dbReference type="AlphaFoldDB" id="A0A1L9TCL7"/>
<proteinExistence type="predicted"/>
<feature type="region of interest" description="Disordered" evidence="1">
    <location>
        <begin position="1"/>
        <end position="24"/>
    </location>
</feature>
<dbReference type="VEuPathDB" id="FungiDB:ASPSYDRAFT_91444"/>
<dbReference type="EMBL" id="KV878589">
    <property type="protein sequence ID" value="OJJ57156.1"/>
    <property type="molecule type" value="Genomic_DNA"/>
</dbReference>
<organism evidence="2 3">
    <name type="scientific">Aspergillus sydowii CBS 593.65</name>
    <dbReference type="NCBI Taxonomy" id="1036612"/>
    <lineage>
        <taxon>Eukaryota</taxon>
        <taxon>Fungi</taxon>
        <taxon>Dikarya</taxon>
        <taxon>Ascomycota</taxon>
        <taxon>Pezizomycotina</taxon>
        <taxon>Eurotiomycetes</taxon>
        <taxon>Eurotiomycetidae</taxon>
        <taxon>Eurotiales</taxon>
        <taxon>Aspergillaceae</taxon>
        <taxon>Aspergillus</taxon>
        <taxon>Aspergillus subgen. Nidulantes</taxon>
    </lineage>
</organism>
<sequence>MAPIKSSQINYTSPQERRSRLKNTEQVKGVMPIETYLERLEPYRSTTLSWPYPHNILPAQPTTTKQIEYHRSAILAILEAHNFPPPQYLRLSIHSATKQLYHSKPLPVLSLAYITDPDSTNAPTIPATLEPARNEITTLLSKNGMNDVHTEIVFVNQVFEPTCFPMRDDDPAAEAFEGAKRNINRVVSRLRDKWSMVKMFNVGVTAEIAVPTVVVQVNSRTEADWDAMAREILSYIPTIDECNEGETDMDMDMVRKVEIGVEFMTGKIVKPIVYPEEELADAFGNFSEVLEEGLADGGDYKVIRDDVDVIVDRFVELELSEKRKVWFLERIGEVKKRRLE</sequence>
<feature type="compositionally biased region" description="Polar residues" evidence="1">
    <location>
        <begin position="1"/>
        <end position="14"/>
    </location>
</feature>
<evidence type="ECO:0000256" key="1">
    <source>
        <dbReference type="SAM" id="MobiDB-lite"/>
    </source>
</evidence>
<evidence type="ECO:0000313" key="3">
    <source>
        <dbReference type="Proteomes" id="UP000184356"/>
    </source>
</evidence>
<reference evidence="3" key="1">
    <citation type="journal article" date="2017" name="Genome Biol.">
        <title>Comparative genomics reveals high biological diversity and specific adaptations in the industrially and medically important fungal genus Aspergillus.</title>
        <authorList>
            <person name="de Vries R.P."/>
            <person name="Riley R."/>
            <person name="Wiebenga A."/>
            <person name="Aguilar-Osorio G."/>
            <person name="Amillis S."/>
            <person name="Uchima C.A."/>
            <person name="Anderluh G."/>
            <person name="Asadollahi M."/>
            <person name="Askin M."/>
            <person name="Barry K."/>
            <person name="Battaglia E."/>
            <person name="Bayram O."/>
            <person name="Benocci T."/>
            <person name="Braus-Stromeyer S.A."/>
            <person name="Caldana C."/>
            <person name="Canovas D."/>
            <person name="Cerqueira G.C."/>
            <person name="Chen F."/>
            <person name="Chen W."/>
            <person name="Choi C."/>
            <person name="Clum A."/>
            <person name="Dos Santos R.A."/>
            <person name="Damasio A.R."/>
            <person name="Diallinas G."/>
            <person name="Emri T."/>
            <person name="Fekete E."/>
            <person name="Flipphi M."/>
            <person name="Freyberg S."/>
            <person name="Gallo A."/>
            <person name="Gournas C."/>
            <person name="Habgood R."/>
            <person name="Hainaut M."/>
            <person name="Harispe M.L."/>
            <person name="Henrissat B."/>
            <person name="Hilden K.S."/>
            <person name="Hope R."/>
            <person name="Hossain A."/>
            <person name="Karabika E."/>
            <person name="Karaffa L."/>
            <person name="Karanyi Z."/>
            <person name="Krasevec N."/>
            <person name="Kuo A."/>
            <person name="Kusch H."/>
            <person name="LaButti K."/>
            <person name="Lagendijk E.L."/>
            <person name="Lapidus A."/>
            <person name="Levasseur A."/>
            <person name="Lindquist E."/>
            <person name="Lipzen A."/>
            <person name="Logrieco A.F."/>
            <person name="MacCabe A."/>
            <person name="Maekelae M.R."/>
            <person name="Malavazi I."/>
            <person name="Melin P."/>
            <person name="Meyer V."/>
            <person name="Mielnichuk N."/>
            <person name="Miskei M."/>
            <person name="Molnar A.P."/>
            <person name="Mule G."/>
            <person name="Ngan C.Y."/>
            <person name="Orejas M."/>
            <person name="Orosz E."/>
            <person name="Ouedraogo J.P."/>
            <person name="Overkamp K.M."/>
            <person name="Park H.-S."/>
            <person name="Perrone G."/>
            <person name="Piumi F."/>
            <person name="Punt P.J."/>
            <person name="Ram A.F."/>
            <person name="Ramon A."/>
            <person name="Rauscher S."/>
            <person name="Record E."/>
            <person name="Riano-Pachon D.M."/>
            <person name="Robert V."/>
            <person name="Roehrig J."/>
            <person name="Ruller R."/>
            <person name="Salamov A."/>
            <person name="Salih N.S."/>
            <person name="Samson R.A."/>
            <person name="Sandor E."/>
            <person name="Sanguinetti M."/>
            <person name="Schuetze T."/>
            <person name="Sepcic K."/>
            <person name="Shelest E."/>
            <person name="Sherlock G."/>
            <person name="Sophianopoulou V."/>
            <person name="Squina F.M."/>
            <person name="Sun H."/>
            <person name="Susca A."/>
            <person name="Todd R.B."/>
            <person name="Tsang A."/>
            <person name="Unkles S.E."/>
            <person name="van de Wiele N."/>
            <person name="van Rossen-Uffink D."/>
            <person name="Oliveira J.V."/>
            <person name="Vesth T.C."/>
            <person name="Visser J."/>
            <person name="Yu J.-H."/>
            <person name="Zhou M."/>
            <person name="Andersen M.R."/>
            <person name="Archer D.B."/>
            <person name="Baker S.E."/>
            <person name="Benoit I."/>
            <person name="Brakhage A.A."/>
            <person name="Braus G.H."/>
            <person name="Fischer R."/>
            <person name="Frisvad J.C."/>
            <person name="Goldman G.H."/>
            <person name="Houbraken J."/>
            <person name="Oakley B."/>
            <person name="Pocsi I."/>
            <person name="Scazzocchio C."/>
            <person name="Seiboth B."/>
            <person name="vanKuyk P.A."/>
            <person name="Wortman J."/>
            <person name="Dyer P.S."/>
            <person name="Grigoriev I.V."/>
        </authorList>
    </citation>
    <scope>NUCLEOTIDE SEQUENCE [LARGE SCALE GENOMIC DNA]</scope>
    <source>
        <strain evidence="3">CBS 593.65</strain>
    </source>
</reference>
<protein>
    <submittedName>
        <fullName evidence="2">Uncharacterized protein</fullName>
    </submittedName>
</protein>
<keyword evidence="3" id="KW-1185">Reference proteome</keyword>
<evidence type="ECO:0000313" key="2">
    <source>
        <dbReference type="EMBL" id="OJJ57156.1"/>
    </source>
</evidence>
<gene>
    <name evidence="2" type="ORF">ASPSYDRAFT_91444</name>
</gene>
<dbReference type="OrthoDB" id="5424209at2759"/>
<dbReference type="Proteomes" id="UP000184356">
    <property type="component" value="Unassembled WGS sequence"/>
</dbReference>
<feature type="compositionally biased region" description="Basic and acidic residues" evidence="1">
    <location>
        <begin position="15"/>
        <end position="24"/>
    </location>
</feature>